<reference evidence="1 2" key="1">
    <citation type="journal article" date="2006" name="Science">
        <title>The genome of black cottonwood, Populus trichocarpa (Torr. &amp; Gray).</title>
        <authorList>
            <person name="Tuskan G.A."/>
            <person name="Difazio S."/>
            <person name="Jansson S."/>
            <person name="Bohlmann J."/>
            <person name="Grigoriev I."/>
            <person name="Hellsten U."/>
            <person name="Putnam N."/>
            <person name="Ralph S."/>
            <person name="Rombauts S."/>
            <person name="Salamov A."/>
            <person name="Schein J."/>
            <person name="Sterck L."/>
            <person name="Aerts A."/>
            <person name="Bhalerao R.R."/>
            <person name="Bhalerao R.P."/>
            <person name="Blaudez D."/>
            <person name="Boerjan W."/>
            <person name="Brun A."/>
            <person name="Brunner A."/>
            <person name="Busov V."/>
            <person name="Campbell M."/>
            <person name="Carlson J."/>
            <person name="Chalot M."/>
            <person name="Chapman J."/>
            <person name="Chen G.L."/>
            <person name="Cooper D."/>
            <person name="Coutinho P.M."/>
            <person name="Couturier J."/>
            <person name="Covert S."/>
            <person name="Cronk Q."/>
            <person name="Cunningham R."/>
            <person name="Davis J."/>
            <person name="Degroeve S."/>
            <person name="Dejardin A."/>
            <person name="Depamphilis C."/>
            <person name="Detter J."/>
            <person name="Dirks B."/>
            <person name="Dubchak I."/>
            <person name="Duplessis S."/>
            <person name="Ehlting J."/>
            <person name="Ellis B."/>
            <person name="Gendler K."/>
            <person name="Goodstein D."/>
            <person name="Gribskov M."/>
            <person name="Grimwood J."/>
            <person name="Groover A."/>
            <person name="Gunter L."/>
            <person name="Hamberger B."/>
            <person name="Heinze B."/>
            <person name="Helariutta Y."/>
            <person name="Henrissat B."/>
            <person name="Holligan D."/>
            <person name="Holt R."/>
            <person name="Huang W."/>
            <person name="Islam-Faridi N."/>
            <person name="Jones S."/>
            <person name="Jones-Rhoades M."/>
            <person name="Jorgensen R."/>
            <person name="Joshi C."/>
            <person name="Kangasjarvi J."/>
            <person name="Karlsson J."/>
            <person name="Kelleher C."/>
            <person name="Kirkpatrick R."/>
            <person name="Kirst M."/>
            <person name="Kohler A."/>
            <person name="Kalluri U."/>
            <person name="Larimer F."/>
            <person name="Leebens-Mack J."/>
            <person name="Leple J.C."/>
            <person name="Locascio P."/>
            <person name="Lou Y."/>
            <person name="Lucas S."/>
            <person name="Martin F."/>
            <person name="Montanini B."/>
            <person name="Napoli C."/>
            <person name="Nelson D.R."/>
            <person name="Nelson C."/>
            <person name="Nieminen K."/>
            <person name="Nilsson O."/>
            <person name="Pereda V."/>
            <person name="Peter G."/>
            <person name="Philippe R."/>
            <person name="Pilate G."/>
            <person name="Poliakov A."/>
            <person name="Razumovskaya J."/>
            <person name="Richardson P."/>
            <person name="Rinaldi C."/>
            <person name="Ritland K."/>
            <person name="Rouze P."/>
            <person name="Ryaboy D."/>
            <person name="Schmutz J."/>
            <person name="Schrader J."/>
            <person name="Segerman B."/>
            <person name="Shin H."/>
            <person name="Siddiqui A."/>
            <person name="Sterky F."/>
            <person name="Terry A."/>
            <person name="Tsai C.J."/>
            <person name="Uberbacher E."/>
            <person name="Unneberg P."/>
            <person name="Vahala J."/>
            <person name="Wall K."/>
            <person name="Wessler S."/>
            <person name="Yang G."/>
            <person name="Yin T."/>
            <person name="Douglas C."/>
            <person name="Marra M."/>
            <person name="Sandberg G."/>
            <person name="Van de Peer Y."/>
            <person name="Rokhsar D."/>
        </authorList>
    </citation>
    <scope>NUCLEOTIDE SEQUENCE [LARGE SCALE GENOMIC DNA]</scope>
    <source>
        <strain evidence="2">cv. Nisqually</strain>
    </source>
</reference>
<sequence length="70" mass="7830">MNGAKGNGEGHRTYLVLRRRRRWWCCILCFTGSSASVRLSSLSLFLLSSSSGFYKPKNGLWCNVQLGNGM</sequence>
<comment type="caution">
    <text evidence="1">The sequence shown here is derived from an EMBL/GenBank/DDBJ whole genome shotgun (WGS) entry which is preliminary data.</text>
</comment>
<organism evidence="1 2">
    <name type="scientific">Populus trichocarpa</name>
    <name type="common">Western balsam poplar</name>
    <name type="synonym">Populus balsamifera subsp. trichocarpa</name>
    <dbReference type="NCBI Taxonomy" id="3694"/>
    <lineage>
        <taxon>Eukaryota</taxon>
        <taxon>Viridiplantae</taxon>
        <taxon>Streptophyta</taxon>
        <taxon>Embryophyta</taxon>
        <taxon>Tracheophyta</taxon>
        <taxon>Spermatophyta</taxon>
        <taxon>Magnoliopsida</taxon>
        <taxon>eudicotyledons</taxon>
        <taxon>Gunneridae</taxon>
        <taxon>Pentapetalae</taxon>
        <taxon>rosids</taxon>
        <taxon>fabids</taxon>
        <taxon>Malpighiales</taxon>
        <taxon>Salicaceae</taxon>
        <taxon>Saliceae</taxon>
        <taxon>Populus</taxon>
    </lineage>
</organism>
<evidence type="ECO:0000313" key="1">
    <source>
        <dbReference type="EMBL" id="KAI9392497.1"/>
    </source>
</evidence>
<name>A0ACC0STC9_POPTR</name>
<dbReference type="EMBL" id="CM009295">
    <property type="protein sequence ID" value="KAI9392497.1"/>
    <property type="molecule type" value="Genomic_DNA"/>
</dbReference>
<evidence type="ECO:0000313" key="2">
    <source>
        <dbReference type="Proteomes" id="UP000006729"/>
    </source>
</evidence>
<keyword evidence="2" id="KW-1185">Reference proteome</keyword>
<protein>
    <submittedName>
        <fullName evidence="1">Uncharacterized protein</fullName>
    </submittedName>
</protein>
<proteinExistence type="predicted"/>
<dbReference type="Proteomes" id="UP000006729">
    <property type="component" value="Chromosome 6"/>
</dbReference>
<gene>
    <name evidence="1" type="ORF">POPTR_006G101150v4</name>
</gene>
<accession>A0ACC0STC9</accession>